<proteinExistence type="predicted"/>
<dbReference type="EMBL" id="CAJVRM010000031">
    <property type="protein sequence ID" value="CAG8971958.1"/>
    <property type="molecule type" value="Genomic_DNA"/>
</dbReference>
<name>A0A9N9LDX2_9HELO</name>
<accession>A0A9N9LDX2</accession>
<dbReference type="Proteomes" id="UP000701801">
    <property type="component" value="Unassembled WGS sequence"/>
</dbReference>
<dbReference type="AlphaFoldDB" id="A0A9N9LDX2"/>
<evidence type="ECO:0000313" key="3">
    <source>
        <dbReference type="Proteomes" id="UP000701801"/>
    </source>
</evidence>
<keyword evidence="3" id="KW-1185">Reference proteome</keyword>
<organism evidence="2 3">
    <name type="scientific">Hymenoscyphus albidus</name>
    <dbReference type="NCBI Taxonomy" id="595503"/>
    <lineage>
        <taxon>Eukaryota</taxon>
        <taxon>Fungi</taxon>
        <taxon>Dikarya</taxon>
        <taxon>Ascomycota</taxon>
        <taxon>Pezizomycotina</taxon>
        <taxon>Leotiomycetes</taxon>
        <taxon>Helotiales</taxon>
        <taxon>Helotiaceae</taxon>
        <taxon>Hymenoscyphus</taxon>
    </lineage>
</organism>
<dbReference type="OrthoDB" id="10391166at2759"/>
<evidence type="ECO:0000313" key="2">
    <source>
        <dbReference type="EMBL" id="CAG8971958.1"/>
    </source>
</evidence>
<comment type="caution">
    <text evidence="2">The sequence shown here is derived from an EMBL/GenBank/DDBJ whole genome shotgun (WGS) entry which is preliminary data.</text>
</comment>
<reference evidence="2" key="1">
    <citation type="submission" date="2021-07" db="EMBL/GenBank/DDBJ databases">
        <authorList>
            <person name="Durling M."/>
        </authorList>
    </citation>
    <scope>NUCLEOTIDE SEQUENCE</scope>
</reference>
<feature type="compositionally biased region" description="Low complexity" evidence="1">
    <location>
        <begin position="113"/>
        <end position="132"/>
    </location>
</feature>
<protein>
    <submittedName>
        <fullName evidence="2">Uncharacterized protein</fullName>
    </submittedName>
</protein>
<sequence>MGRVNRRSSFTQDTSHISAIRKHKKYPILSHRQAQVVPLNPRFLQQCYGNQVWYDSRSRTFRKTSNENISPRELEQHYDNQICRSIGYEQASSRTTSYTSNFYQSSSRLASYSSRNSTQRTISSSYNSATSSRSRRGISRNTLHPANKSDAEWLEENGHKRLVDFTRSLGLDIWSWKRAKPILHGVRAEEEARWEEEQMWLMERTERDGDIKMTMD</sequence>
<gene>
    <name evidence="2" type="ORF">HYALB_00003294</name>
</gene>
<evidence type="ECO:0000256" key="1">
    <source>
        <dbReference type="SAM" id="MobiDB-lite"/>
    </source>
</evidence>
<feature type="region of interest" description="Disordered" evidence="1">
    <location>
        <begin position="113"/>
        <end position="144"/>
    </location>
</feature>